<feature type="signal peptide" evidence="1">
    <location>
        <begin position="1"/>
        <end position="23"/>
    </location>
</feature>
<dbReference type="OrthoDB" id="5738035at2"/>
<keyword evidence="5" id="KW-1185">Reference proteome</keyword>
<comment type="caution">
    <text evidence="2">The sequence shown here is derived from an EMBL/GenBank/DDBJ whole genome shotgun (WGS) entry which is preliminary data.</text>
</comment>
<keyword evidence="1" id="KW-0732">Signal</keyword>
<evidence type="ECO:0000313" key="3">
    <source>
        <dbReference type="EMBL" id="RNL58020.1"/>
    </source>
</evidence>
<feature type="chain" id="PRO_5015528871" evidence="1">
    <location>
        <begin position="24"/>
        <end position="126"/>
    </location>
</feature>
<protein>
    <submittedName>
        <fullName evidence="2">Uncharacterized protein</fullName>
    </submittedName>
</protein>
<reference evidence="2" key="1">
    <citation type="submission" date="2018-01" db="EMBL/GenBank/DDBJ databases">
        <authorList>
            <person name="Yu X.-D."/>
        </authorList>
    </citation>
    <scope>NUCLEOTIDE SEQUENCE</scope>
    <source>
        <strain evidence="2">ZX-21</strain>
    </source>
</reference>
<dbReference type="RefSeq" id="WP_103685677.1">
    <property type="nucleotide sequence ID" value="NZ_PQGG01000040.1"/>
</dbReference>
<evidence type="ECO:0000313" key="2">
    <source>
        <dbReference type="EMBL" id="POP51342.1"/>
    </source>
</evidence>
<evidence type="ECO:0000313" key="4">
    <source>
        <dbReference type="Proteomes" id="UP000237222"/>
    </source>
</evidence>
<dbReference type="EMBL" id="RHGB01000031">
    <property type="protein sequence ID" value="RNL58020.1"/>
    <property type="molecule type" value="Genomic_DNA"/>
</dbReference>
<evidence type="ECO:0000313" key="5">
    <source>
        <dbReference type="Proteomes" id="UP000274695"/>
    </source>
</evidence>
<dbReference type="EMBL" id="PQGG01000040">
    <property type="protein sequence ID" value="POP51342.1"/>
    <property type="molecule type" value="Genomic_DNA"/>
</dbReference>
<dbReference type="Proteomes" id="UP000274695">
    <property type="component" value="Unassembled WGS sequence"/>
</dbReference>
<organism evidence="2 4">
    <name type="scientific">Zhongshania marina</name>
    <dbReference type="NCBI Taxonomy" id="2304603"/>
    <lineage>
        <taxon>Bacteria</taxon>
        <taxon>Pseudomonadati</taxon>
        <taxon>Pseudomonadota</taxon>
        <taxon>Gammaproteobacteria</taxon>
        <taxon>Cellvibrionales</taxon>
        <taxon>Spongiibacteraceae</taxon>
        <taxon>Zhongshania</taxon>
    </lineage>
</organism>
<sequence>MNKKLASYAFCSIFCASASSVFAESESCLDWEVQTFPASSANSSCSYFNHDKVSTRFTVHNVCDTKVSGVFSYYKEDMNNKSVMSVQPFAVNPGASQEIANPCGLQSSAAYQVSQVTSFEGDLSVK</sequence>
<accession>A0A2S4HBG6</accession>
<dbReference type="AlphaFoldDB" id="A0A2S4HBG6"/>
<proteinExistence type="predicted"/>
<dbReference type="Proteomes" id="UP000237222">
    <property type="component" value="Unassembled WGS sequence"/>
</dbReference>
<evidence type="ECO:0000256" key="1">
    <source>
        <dbReference type="SAM" id="SignalP"/>
    </source>
</evidence>
<name>A0A2S4HBG6_9GAMM</name>
<gene>
    <name evidence="2" type="ORF">C0068_17010</name>
    <name evidence="3" type="ORF">D0911_18405</name>
</gene>
<reference evidence="3 5" key="2">
    <citation type="submission" date="2018-10" db="EMBL/GenBank/DDBJ databases">
        <title>Draft genome sequence of Zhongshania sp. DSW25-10.</title>
        <authorList>
            <person name="Oh J."/>
        </authorList>
    </citation>
    <scope>NUCLEOTIDE SEQUENCE [LARGE SCALE GENOMIC DNA]</scope>
    <source>
        <strain evidence="3 5">DSW25-10</strain>
    </source>
</reference>